<evidence type="ECO:0000256" key="1">
    <source>
        <dbReference type="ARBA" id="ARBA00006484"/>
    </source>
</evidence>
<dbReference type="Proteomes" id="UP000008914">
    <property type="component" value="Chromosome"/>
</dbReference>
<dbReference type="KEGG" id="ica:Intca_2925"/>
<proteinExistence type="inferred from homology"/>
<dbReference type="OrthoDB" id="9775296at2"/>
<dbReference type="RefSeq" id="WP_013493732.1">
    <property type="nucleotide sequence ID" value="NC_014830.1"/>
</dbReference>
<evidence type="ECO:0000313" key="4">
    <source>
        <dbReference type="EMBL" id="ADU49420.1"/>
    </source>
</evidence>
<dbReference type="EMBL" id="CP002343">
    <property type="protein sequence ID" value="ADU49420.1"/>
    <property type="molecule type" value="Genomic_DNA"/>
</dbReference>
<name>E6SAV9_INTC7</name>
<dbReference type="AlphaFoldDB" id="E6SAV9"/>
<dbReference type="PRINTS" id="PR00081">
    <property type="entry name" value="GDHRDH"/>
</dbReference>
<evidence type="ECO:0000256" key="3">
    <source>
        <dbReference type="RuleBase" id="RU000363"/>
    </source>
</evidence>
<dbReference type="GO" id="GO:0016616">
    <property type="term" value="F:oxidoreductase activity, acting on the CH-OH group of donors, NAD or NADP as acceptor"/>
    <property type="evidence" value="ECO:0007669"/>
    <property type="project" value="UniProtKB-ARBA"/>
</dbReference>
<dbReference type="Gene3D" id="3.40.50.720">
    <property type="entry name" value="NAD(P)-binding Rossmann-like Domain"/>
    <property type="match status" value="1"/>
</dbReference>
<keyword evidence="5" id="KW-1185">Reference proteome</keyword>
<evidence type="ECO:0000313" key="5">
    <source>
        <dbReference type="Proteomes" id="UP000008914"/>
    </source>
</evidence>
<gene>
    <name evidence="4" type="ordered locus">Intca_2925</name>
</gene>
<dbReference type="InterPro" id="IPR002347">
    <property type="entry name" value="SDR_fam"/>
</dbReference>
<accession>E6SAV9</accession>
<dbReference type="PROSITE" id="PS00061">
    <property type="entry name" value="ADH_SHORT"/>
    <property type="match status" value="1"/>
</dbReference>
<dbReference type="InterPro" id="IPR020904">
    <property type="entry name" value="Sc_DH/Rdtase_CS"/>
</dbReference>
<dbReference type="PANTHER" id="PTHR42901">
    <property type="entry name" value="ALCOHOL DEHYDROGENASE"/>
    <property type="match status" value="1"/>
</dbReference>
<protein>
    <submittedName>
        <fullName evidence="4">Short-chain dehydrogenase/reductase SDR</fullName>
    </submittedName>
</protein>
<dbReference type="PANTHER" id="PTHR42901:SF1">
    <property type="entry name" value="ALCOHOL DEHYDROGENASE"/>
    <property type="match status" value="1"/>
</dbReference>
<dbReference type="InterPro" id="IPR036291">
    <property type="entry name" value="NAD(P)-bd_dom_sf"/>
</dbReference>
<organism evidence="4 5">
    <name type="scientific">Intrasporangium calvum (strain ATCC 23552 / DSM 43043 / JCM 3097 / NBRC 12989 / NCIMB 10167 / NRRL B-3866 / 7 KIP)</name>
    <dbReference type="NCBI Taxonomy" id="710696"/>
    <lineage>
        <taxon>Bacteria</taxon>
        <taxon>Bacillati</taxon>
        <taxon>Actinomycetota</taxon>
        <taxon>Actinomycetes</taxon>
        <taxon>Micrococcales</taxon>
        <taxon>Intrasporangiaceae</taxon>
        <taxon>Intrasporangium</taxon>
    </lineage>
</organism>
<dbReference type="STRING" id="710696.Intca_2925"/>
<dbReference type="PRINTS" id="PR00080">
    <property type="entry name" value="SDRFAMILY"/>
</dbReference>
<comment type="similarity">
    <text evidence="1 3">Belongs to the short-chain dehydrogenases/reductases (SDR) family.</text>
</comment>
<dbReference type="SUPFAM" id="SSF51735">
    <property type="entry name" value="NAD(P)-binding Rossmann-fold domains"/>
    <property type="match status" value="1"/>
</dbReference>
<dbReference type="eggNOG" id="COG4221">
    <property type="taxonomic scope" value="Bacteria"/>
</dbReference>
<reference evidence="4 5" key="1">
    <citation type="journal article" date="2010" name="Stand. Genomic Sci.">
        <title>Complete genome sequence of Intrasporangium calvum type strain (7 KIP).</title>
        <authorList>
            <person name="Del Rio T.G."/>
            <person name="Chertkov O."/>
            <person name="Yasawong M."/>
            <person name="Lucas S."/>
            <person name="Deshpande S."/>
            <person name="Cheng J.F."/>
            <person name="Detter C."/>
            <person name="Tapia R."/>
            <person name="Han C."/>
            <person name="Goodwin L."/>
            <person name="Pitluck S."/>
            <person name="Liolios K."/>
            <person name="Ivanova N."/>
            <person name="Mavromatis K."/>
            <person name="Pati A."/>
            <person name="Chen A."/>
            <person name="Palaniappan K."/>
            <person name="Land M."/>
            <person name="Hauser L."/>
            <person name="Chang Y.J."/>
            <person name="Jeffries C.D."/>
            <person name="Rohde M."/>
            <person name="Pukall R."/>
            <person name="Sikorski J."/>
            <person name="Goker M."/>
            <person name="Woyke T."/>
            <person name="Bristow J."/>
            <person name="Eisen J.A."/>
            <person name="Markowitz V."/>
            <person name="Hugenholtz P."/>
            <person name="Kyrpides N.C."/>
            <person name="Klenk H.P."/>
            <person name="Lapidus A."/>
        </authorList>
    </citation>
    <scope>NUCLEOTIDE SEQUENCE [LARGE SCALE GENOMIC DNA]</scope>
    <source>
        <strain evidence="5">ATCC 23552 / DSM 43043 / JCM 3097 / NBRC 12989 / 7 KIP</strain>
    </source>
</reference>
<sequence length="264" mass="27869">MSADENAPATALITGGGTGIGAATARRLAAEGFHVVIAGRRRERLEETATSINVDHPGSASVAVMDVTSDDSVREAVSALDRCDVLVNNAGGALGVSRVEDGDLNEWREMYDSNVLGTVRVTQAVLPLLRRSPRATIVNVSSIAGELVYEGGGGYTAAKHGTSVISETLRLELNGEHIRVTDLRPGMVHTEGFSLTRLHGDQAAADKVYAGVDRPLVAEDVAECVAFVVGLPQHVNIDVLTVKPVAQAAPHKIHRSPIDWKSEA</sequence>
<keyword evidence="2" id="KW-0560">Oxidoreductase</keyword>
<dbReference type="Pfam" id="PF00106">
    <property type="entry name" value="adh_short"/>
    <property type="match status" value="1"/>
</dbReference>
<dbReference type="FunFam" id="3.40.50.720:FF:000047">
    <property type="entry name" value="NADP-dependent L-serine/L-allo-threonine dehydrogenase"/>
    <property type="match status" value="1"/>
</dbReference>
<evidence type="ECO:0000256" key="2">
    <source>
        <dbReference type="ARBA" id="ARBA00023002"/>
    </source>
</evidence>
<dbReference type="HOGENOM" id="CLU_010194_2_10_11"/>